<dbReference type="InterPro" id="IPR038503">
    <property type="entry name" value="SpoIIIAH_sf"/>
</dbReference>
<dbReference type="RefSeq" id="WP_057898249.1">
    <property type="nucleotide sequence ID" value="NZ_FNDE01000040.1"/>
</dbReference>
<sequence>MVLKKQTVWLLSMLAVLVVLSAYYLVQGSSGQVQVATGNMSDTSKVPQSSLATDVKTDMKGVSVETKQVAPKPEGMPVTTPSDDYFIGYKMQRDAQQEQEMGRFMEVMTNGDANPKAIAEAKKKLEELAALKDNQTQVEELVKSLGSFKDVVVIAKDDMVRVVVQAETLKKDKVVEIINVVKQHMKVPGNNIVVSYKP</sequence>
<dbReference type="Proteomes" id="UP000198956">
    <property type="component" value="Unassembled WGS sequence"/>
</dbReference>
<dbReference type="EMBL" id="FNDE01000040">
    <property type="protein sequence ID" value="SDH65971.1"/>
    <property type="molecule type" value="Genomic_DNA"/>
</dbReference>
<evidence type="ECO:0000313" key="2">
    <source>
        <dbReference type="EMBL" id="SDH65971.1"/>
    </source>
</evidence>
<dbReference type="Pfam" id="PF12685">
    <property type="entry name" value="SpoIIIAH"/>
    <property type="match status" value="1"/>
</dbReference>
<accession>A0A1G8E7V9</accession>
<dbReference type="AlphaFoldDB" id="A0A1G8E7V9"/>
<keyword evidence="1" id="KW-1133">Transmembrane helix</keyword>
<feature type="transmembrane region" description="Helical" evidence="1">
    <location>
        <begin position="7"/>
        <end position="26"/>
    </location>
</feature>
<organism evidence="2 3">
    <name type="scientific">Aneurinibacillus thermoaerophilus</name>
    <dbReference type="NCBI Taxonomy" id="143495"/>
    <lineage>
        <taxon>Bacteria</taxon>
        <taxon>Bacillati</taxon>
        <taxon>Bacillota</taxon>
        <taxon>Bacilli</taxon>
        <taxon>Bacillales</taxon>
        <taxon>Paenibacillaceae</taxon>
        <taxon>Aneurinibacillus group</taxon>
        <taxon>Aneurinibacillus</taxon>
    </lineage>
</organism>
<name>A0A1G8E7V9_ANETH</name>
<dbReference type="OrthoDB" id="2939102at2"/>
<gene>
    <name evidence="2" type="ORF">SAMN04489735_104029</name>
</gene>
<protein>
    <submittedName>
        <fullName evidence="2">Stage III sporulation protein AH</fullName>
    </submittedName>
</protein>
<keyword evidence="1" id="KW-0472">Membrane</keyword>
<dbReference type="Gene3D" id="1.10.287.4300">
    <property type="entry name" value="Stage III sporulation protein AH-like"/>
    <property type="match status" value="1"/>
</dbReference>
<keyword evidence="1" id="KW-0812">Transmembrane</keyword>
<evidence type="ECO:0000256" key="1">
    <source>
        <dbReference type="SAM" id="Phobius"/>
    </source>
</evidence>
<evidence type="ECO:0000313" key="3">
    <source>
        <dbReference type="Proteomes" id="UP000198956"/>
    </source>
</evidence>
<reference evidence="2 3" key="1">
    <citation type="submission" date="2016-10" db="EMBL/GenBank/DDBJ databases">
        <authorList>
            <person name="de Groot N.N."/>
        </authorList>
    </citation>
    <scope>NUCLEOTIDE SEQUENCE [LARGE SCALE GENOMIC DNA]</scope>
    <source>
        <strain evidence="2 3">L 420-91</strain>
    </source>
</reference>
<proteinExistence type="predicted"/>
<dbReference type="InterPro" id="IPR024232">
    <property type="entry name" value="SpoIIIAH"/>
</dbReference>